<keyword evidence="4" id="KW-0560">Oxidoreductase</keyword>
<evidence type="ECO:0000256" key="4">
    <source>
        <dbReference type="ARBA" id="ARBA00023002"/>
    </source>
</evidence>
<keyword evidence="5" id="KW-0443">Lipid metabolism</keyword>
<dbReference type="AlphaFoldDB" id="S3D8A6"/>
<keyword evidence="2" id="KW-0521">NADP</keyword>
<dbReference type="STRING" id="1116229.S3D8A6"/>
<comment type="similarity">
    <text evidence="6">Belongs to the short-chain dehydrogenases/reductases (SDR) family. ERG27 subfamily.</text>
</comment>
<dbReference type="SUPFAM" id="SSF51735">
    <property type="entry name" value="NAD(P)-binding Rossmann-fold domains"/>
    <property type="match status" value="1"/>
</dbReference>
<dbReference type="GO" id="GO:0005811">
    <property type="term" value="C:lipid droplet"/>
    <property type="evidence" value="ECO:0007669"/>
    <property type="project" value="TreeGrafter"/>
</dbReference>
<protein>
    <submittedName>
        <fullName evidence="7">NAD(P)-binding Rossmann-fold containing protein</fullName>
    </submittedName>
</protein>
<dbReference type="EMBL" id="KE145357">
    <property type="protein sequence ID" value="EPE33990.1"/>
    <property type="molecule type" value="Genomic_DNA"/>
</dbReference>
<dbReference type="OMA" id="WTGINWP"/>
<evidence type="ECO:0000256" key="6">
    <source>
        <dbReference type="ARBA" id="ARBA00023593"/>
    </source>
</evidence>
<dbReference type="Proteomes" id="UP000016922">
    <property type="component" value="Unassembled WGS sequence"/>
</dbReference>
<proteinExistence type="inferred from homology"/>
<reference evidence="7 8" key="1">
    <citation type="journal article" date="2013" name="BMC Genomics">
        <title>Genomics-driven discovery of the pneumocandin biosynthetic gene cluster in the fungus Glarea lozoyensis.</title>
        <authorList>
            <person name="Chen L."/>
            <person name="Yue Q."/>
            <person name="Zhang X."/>
            <person name="Xiang M."/>
            <person name="Wang C."/>
            <person name="Li S."/>
            <person name="Che Y."/>
            <person name="Ortiz-Lopez F.J."/>
            <person name="Bills G.F."/>
            <person name="Liu X."/>
            <person name="An Z."/>
        </authorList>
    </citation>
    <scope>NUCLEOTIDE SEQUENCE [LARGE SCALE GENOMIC DNA]</scope>
    <source>
        <strain evidence="8">ATCC 20868 / MF5171</strain>
    </source>
</reference>
<accession>S3D8A6</accession>
<evidence type="ECO:0000313" key="8">
    <source>
        <dbReference type="Proteomes" id="UP000016922"/>
    </source>
</evidence>
<dbReference type="GO" id="GO:0005741">
    <property type="term" value="C:mitochondrial outer membrane"/>
    <property type="evidence" value="ECO:0007669"/>
    <property type="project" value="TreeGrafter"/>
</dbReference>
<keyword evidence="3" id="KW-0752">Steroid biosynthesis</keyword>
<evidence type="ECO:0000313" key="7">
    <source>
        <dbReference type="EMBL" id="EPE33990.1"/>
    </source>
</evidence>
<gene>
    <name evidence="7" type="ORF">GLAREA_07003</name>
</gene>
<keyword evidence="1" id="KW-0444">Lipid biosynthesis</keyword>
<dbReference type="PANTHER" id="PTHR43647">
    <property type="entry name" value="DEHYDROGENASE"/>
    <property type="match status" value="1"/>
</dbReference>
<dbReference type="InterPro" id="IPR051593">
    <property type="entry name" value="Ergosterol_Biosynth_ERG27"/>
</dbReference>
<evidence type="ECO:0000256" key="2">
    <source>
        <dbReference type="ARBA" id="ARBA00022857"/>
    </source>
</evidence>
<dbReference type="PANTHER" id="PTHR43647:SF1">
    <property type="entry name" value="3-KETO-STEROID REDUCTASE ERG27"/>
    <property type="match status" value="1"/>
</dbReference>
<dbReference type="GO" id="GO:0000253">
    <property type="term" value="F:3-beta-hydroxysteroid 3-dehydrogenase (NADP+) activity"/>
    <property type="evidence" value="ECO:0007669"/>
    <property type="project" value="TreeGrafter"/>
</dbReference>
<evidence type="ECO:0000256" key="1">
    <source>
        <dbReference type="ARBA" id="ARBA00022516"/>
    </source>
</evidence>
<sequence length="536" mass="59212">MGLPPWETSDSQLFAMITGANSGLGYSIAARMIDEFITGPSTPANKHLVLILCTRSPLKTRFTISRLRGHLRIAAESSAHAKKLRAKAKAEGREYRWETAVQRVHFLGVEVDLCDLKSVYRLADQLVNGTVGSPDATTMDGAKLPHGSPGTQSYSEGVQQDRWALSQKPGSTGLLRAWGWGLSGIRLPRLDVIILSAGIGGWTGLSWYEAVREVLFNPVEATTWPTYKLANVGAVVRSQSKFKASSSGEEARQPLLSEKVESTEPPLGEVFCANVFGHYVLVHELMPLLSRPSSPTSESSGKIIWMSSVEAIADHFSINDIQGLKSLHPYEDTKRLMDYISLTADLPSTKRAVASYFDPSKTVTGRKAAKISQDDAEDLPVVKPKIYLTHPGIFASEILPLPAILVAIYKLVFLFVRWIGSPWHPIDPYKAAVAPTWLALTDNEILEDMEDHGNKKAKWGSATNTSGEERVMQTEVEGWGWHGNVDDSGEKRIGRRRNAIDATKESREDFEVMGGKCWKQLEDLRTTWEEVLGVEE</sequence>
<dbReference type="OrthoDB" id="9989144at2759"/>
<dbReference type="eggNOG" id="KOG1478">
    <property type="taxonomic scope" value="Eukaryota"/>
</dbReference>
<dbReference type="GO" id="GO:0006696">
    <property type="term" value="P:ergosterol biosynthetic process"/>
    <property type="evidence" value="ECO:0007669"/>
    <property type="project" value="TreeGrafter"/>
</dbReference>
<name>S3D8A6_GLAL2</name>
<organism evidence="7 8">
    <name type="scientific">Glarea lozoyensis (strain ATCC 20868 / MF5171)</name>
    <dbReference type="NCBI Taxonomy" id="1116229"/>
    <lineage>
        <taxon>Eukaryota</taxon>
        <taxon>Fungi</taxon>
        <taxon>Dikarya</taxon>
        <taxon>Ascomycota</taxon>
        <taxon>Pezizomycotina</taxon>
        <taxon>Leotiomycetes</taxon>
        <taxon>Helotiales</taxon>
        <taxon>Helotiaceae</taxon>
        <taxon>Glarea</taxon>
    </lineage>
</organism>
<keyword evidence="8" id="KW-1185">Reference proteome</keyword>
<dbReference type="RefSeq" id="XP_008079142.1">
    <property type="nucleotide sequence ID" value="XM_008080951.1"/>
</dbReference>
<dbReference type="InterPro" id="IPR036291">
    <property type="entry name" value="NAD(P)-bd_dom_sf"/>
</dbReference>
<dbReference type="KEGG" id="glz:GLAREA_07003"/>
<evidence type="ECO:0000256" key="5">
    <source>
        <dbReference type="ARBA" id="ARBA00023098"/>
    </source>
</evidence>
<dbReference type="Gene3D" id="3.40.50.720">
    <property type="entry name" value="NAD(P)-binding Rossmann-like Domain"/>
    <property type="match status" value="1"/>
</dbReference>
<evidence type="ECO:0000256" key="3">
    <source>
        <dbReference type="ARBA" id="ARBA00022955"/>
    </source>
</evidence>
<dbReference type="GeneID" id="19466056"/>
<dbReference type="GO" id="GO:0005789">
    <property type="term" value="C:endoplasmic reticulum membrane"/>
    <property type="evidence" value="ECO:0007669"/>
    <property type="project" value="TreeGrafter"/>
</dbReference>
<dbReference type="HOGENOM" id="CLU_029944_0_0_1"/>